<evidence type="ECO:0000256" key="5">
    <source>
        <dbReference type="ARBA" id="ARBA00023237"/>
    </source>
</evidence>
<keyword evidence="5" id="KW-0998">Cell outer membrane</keyword>
<dbReference type="Pfam" id="PF07980">
    <property type="entry name" value="SusD_RagB"/>
    <property type="match status" value="1"/>
</dbReference>
<dbReference type="EMBL" id="WMJX01000022">
    <property type="protein sequence ID" value="MTG98541.1"/>
    <property type="molecule type" value="Genomic_DNA"/>
</dbReference>
<dbReference type="PROSITE" id="PS51257">
    <property type="entry name" value="PROKAR_LIPOPROTEIN"/>
    <property type="match status" value="1"/>
</dbReference>
<dbReference type="SUPFAM" id="SSF48452">
    <property type="entry name" value="TPR-like"/>
    <property type="match status" value="1"/>
</dbReference>
<keyword evidence="4" id="KW-0472">Membrane</keyword>
<proteinExistence type="inferred from homology"/>
<evidence type="ECO:0000256" key="4">
    <source>
        <dbReference type="ARBA" id="ARBA00023136"/>
    </source>
</evidence>
<comment type="similarity">
    <text evidence="2">Belongs to the SusD family.</text>
</comment>
<dbReference type="Gene3D" id="1.25.40.390">
    <property type="match status" value="1"/>
</dbReference>
<sequence length="463" mass="53638">MKTYILTYKTLISLYLFLLVISTSSCTKLVDIDSSTTQIDKTDVYNDLSTTKAALNNLYLNLSNNSLLNKSGSGISFNLSIYTDALDYYGTNISGSEMYLNTFSDNNSQSTSWWNTSYQHLYAINDFIQGVTNTDAISIELKQKMLGEALTLRALYYHYLAQLYGDIPYTTSTNYLENKNISKTTYLDVLTKIELDLNQAIEYLDYTYTNKDKFYINKTVPELLLIENYILQKKYQEAEELASSIIDRQQYKIEDDLLNTFKKEATSTIWQFSPLFLTANSATPEATLYIFSNFTTSSSVLSKKVLSLFDDNDKRKQHWLNKIIINDQTFYQVYKYKNKTNNLDEFSILYRIEQIYIDLAFALTMQEKQEQALTVLNQLRQKRGLSDLSLTLSKQETINAILEEDLKEFYTENGRRFFSLKRAGKLNELTQSKPNFRPYHDLFPIPSSQIQINKNLLPNNPGY</sequence>
<feature type="domain" description="RagB/SusD" evidence="6">
    <location>
        <begin position="309"/>
        <end position="463"/>
    </location>
</feature>
<protein>
    <submittedName>
        <fullName evidence="8">RagB/SusD family nutrient uptake outer membrane protein</fullName>
    </submittedName>
</protein>
<dbReference type="InterPro" id="IPR011990">
    <property type="entry name" value="TPR-like_helical_dom_sf"/>
</dbReference>
<accession>A0A6I3LPF0</accession>
<organism evidence="8 9">
    <name type="scientific">Myroides albus</name>
    <dbReference type="NCBI Taxonomy" id="2562892"/>
    <lineage>
        <taxon>Bacteria</taxon>
        <taxon>Pseudomonadati</taxon>
        <taxon>Bacteroidota</taxon>
        <taxon>Flavobacteriia</taxon>
        <taxon>Flavobacteriales</taxon>
        <taxon>Flavobacteriaceae</taxon>
        <taxon>Myroides</taxon>
    </lineage>
</organism>
<dbReference type="InterPro" id="IPR033985">
    <property type="entry name" value="SusD-like_N"/>
</dbReference>
<evidence type="ECO:0000259" key="7">
    <source>
        <dbReference type="Pfam" id="PF14322"/>
    </source>
</evidence>
<reference evidence="8 9" key="1">
    <citation type="submission" date="2019-11" db="EMBL/GenBank/DDBJ databases">
        <title>Genome of Strain BIT-d1.</title>
        <authorList>
            <person name="Yang Y."/>
        </authorList>
    </citation>
    <scope>NUCLEOTIDE SEQUENCE [LARGE SCALE GENOMIC DNA]</scope>
    <source>
        <strain evidence="8 9">BIT-d1</strain>
    </source>
</reference>
<gene>
    <name evidence="8" type="ORF">GJV76_10460</name>
</gene>
<keyword evidence="3" id="KW-0732">Signal</keyword>
<dbReference type="InterPro" id="IPR012944">
    <property type="entry name" value="SusD_RagB_dom"/>
</dbReference>
<dbReference type="OrthoDB" id="621570at2"/>
<name>A0A6I3LPF0_9FLAO</name>
<evidence type="ECO:0000259" key="6">
    <source>
        <dbReference type="Pfam" id="PF07980"/>
    </source>
</evidence>
<evidence type="ECO:0000256" key="2">
    <source>
        <dbReference type="ARBA" id="ARBA00006275"/>
    </source>
</evidence>
<evidence type="ECO:0000313" key="8">
    <source>
        <dbReference type="EMBL" id="MTG98541.1"/>
    </source>
</evidence>
<comment type="caution">
    <text evidence="8">The sequence shown here is derived from an EMBL/GenBank/DDBJ whole genome shotgun (WGS) entry which is preliminary data.</text>
</comment>
<evidence type="ECO:0000256" key="1">
    <source>
        <dbReference type="ARBA" id="ARBA00004442"/>
    </source>
</evidence>
<dbReference type="RefSeq" id="WP_155092564.1">
    <property type="nucleotide sequence ID" value="NZ_WMJX01000022.1"/>
</dbReference>
<dbReference type="AlphaFoldDB" id="A0A6I3LPF0"/>
<keyword evidence="9" id="KW-1185">Reference proteome</keyword>
<dbReference type="Pfam" id="PF14322">
    <property type="entry name" value="SusD-like_3"/>
    <property type="match status" value="1"/>
</dbReference>
<evidence type="ECO:0000313" key="9">
    <source>
        <dbReference type="Proteomes" id="UP000438760"/>
    </source>
</evidence>
<dbReference type="GO" id="GO:0009279">
    <property type="term" value="C:cell outer membrane"/>
    <property type="evidence" value="ECO:0007669"/>
    <property type="project" value="UniProtKB-SubCell"/>
</dbReference>
<comment type="subcellular location">
    <subcellularLocation>
        <location evidence="1">Cell outer membrane</location>
    </subcellularLocation>
</comment>
<evidence type="ECO:0000256" key="3">
    <source>
        <dbReference type="ARBA" id="ARBA00022729"/>
    </source>
</evidence>
<dbReference type="Proteomes" id="UP000438760">
    <property type="component" value="Unassembled WGS sequence"/>
</dbReference>
<feature type="domain" description="SusD-like N-terminal" evidence="7">
    <location>
        <begin position="91"/>
        <end position="214"/>
    </location>
</feature>